<dbReference type="EMBL" id="LAZR01003411">
    <property type="protein sequence ID" value="KKN18600.1"/>
    <property type="molecule type" value="Genomic_DNA"/>
</dbReference>
<sequence length="74" mass="8054">MADPITSDQTKSVNNPVQNNVKQEIVDHPFRGAAIHIKEDGTFAVELAGITPMELYGALHLVTEKVKKQLNGGQ</sequence>
<accession>A0A0F9NGC3</accession>
<gene>
    <name evidence="2" type="ORF">LCGC14_0954240</name>
</gene>
<feature type="region of interest" description="Disordered" evidence="1">
    <location>
        <begin position="1"/>
        <end position="20"/>
    </location>
</feature>
<evidence type="ECO:0000313" key="2">
    <source>
        <dbReference type="EMBL" id="KKN18600.1"/>
    </source>
</evidence>
<organism evidence="2">
    <name type="scientific">marine sediment metagenome</name>
    <dbReference type="NCBI Taxonomy" id="412755"/>
    <lineage>
        <taxon>unclassified sequences</taxon>
        <taxon>metagenomes</taxon>
        <taxon>ecological metagenomes</taxon>
    </lineage>
</organism>
<name>A0A0F9NGC3_9ZZZZ</name>
<comment type="caution">
    <text evidence="2">The sequence shown here is derived from an EMBL/GenBank/DDBJ whole genome shotgun (WGS) entry which is preliminary data.</text>
</comment>
<reference evidence="2" key="1">
    <citation type="journal article" date="2015" name="Nature">
        <title>Complex archaea that bridge the gap between prokaryotes and eukaryotes.</title>
        <authorList>
            <person name="Spang A."/>
            <person name="Saw J.H."/>
            <person name="Jorgensen S.L."/>
            <person name="Zaremba-Niedzwiedzka K."/>
            <person name="Martijn J."/>
            <person name="Lind A.E."/>
            <person name="van Eijk R."/>
            <person name="Schleper C."/>
            <person name="Guy L."/>
            <person name="Ettema T.J."/>
        </authorList>
    </citation>
    <scope>NUCLEOTIDE SEQUENCE</scope>
</reference>
<evidence type="ECO:0000256" key="1">
    <source>
        <dbReference type="SAM" id="MobiDB-lite"/>
    </source>
</evidence>
<proteinExistence type="predicted"/>
<protein>
    <submittedName>
        <fullName evidence="2">Uncharacterized protein</fullName>
    </submittedName>
</protein>
<dbReference type="AlphaFoldDB" id="A0A0F9NGC3"/>